<dbReference type="SUPFAM" id="SSF55781">
    <property type="entry name" value="GAF domain-like"/>
    <property type="match status" value="1"/>
</dbReference>
<comment type="catalytic activity">
    <reaction evidence="1">
        <text>ATP + protein L-histidine = ADP + protein N-phospho-L-histidine.</text>
        <dbReference type="EC" id="2.7.13.3"/>
    </reaction>
</comment>
<dbReference type="InterPro" id="IPR003661">
    <property type="entry name" value="HisK_dim/P_dom"/>
</dbReference>
<evidence type="ECO:0000313" key="12">
    <source>
        <dbReference type="EMBL" id="BDD88756.1"/>
    </source>
</evidence>
<keyword evidence="4" id="KW-0808">Transferase</keyword>
<dbReference type="SMART" id="SM00388">
    <property type="entry name" value="HisKA"/>
    <property type="match status" value="1"/>
</dbReference>
<evidence type="ECO:0000256" key="8">
    <source>
        <dbReference type="ARBA" id="ARBA00023012"/>
    </source>
</evidence>
<evidence type="ECO:0000256" key="9">
    <source>
        <dbReference type="SAM" id="Coils"/>
    </source>
</evidence>
<keyword evidence="8" id="KW-0902">Two-component regulatory system</keyword>
<dbReference type="InterPro" id="IPR021796">
    <property type="entry name" value="Tll0287-like_dom"/>
</dbReference>
<evidence type="ECO:0000256" key="6">
    <source>
        <dbReference type="ARBA" id="ARBA00022777"/>
    </source>
</evidence>
<gene>
    <name evidence="12" type="ORF">DPPLL_31210</name>
</gene>
<keyword evidence="5" id="KW-0547">Nucleotide-binding</keyword>
<protein>
    <recommendedName>
        <fullName evidence="2">histidine kinase</fullName>
        <ecNumber evidence="2">2.7.13.3</ecNumber>
    </recommendedName>
</protein>
<proteinExistence type="predicted"/>
<dbReference type="RefSeq" id="WP_284152091.1">
    <property type="nucleotide sequence ID" value="NZ_AP025516.1"/>
</dbReference>
<dbReference type="Gene3D" id="6.10.340.10">
    <property type="match status" value="1"/>
</dbReference>
<keyword evidence="10" id="KW-0472">Membrane</keyword>
<evidence type="ECO:0000256" key="7">
    <source>
        <dbReference type="ARBA" id="ARBA00022840"/>
    </source>
</evidence>
<evidence type="ECO:0000256" key="4">
    <source>
        <dbReference type="ARBA" id="ARBA00022679"/>
    </source>
</evidence>
<organism evidence="12 13">
    <name type="scientific">Desulfofustis limnaeus</name>
    <dbReference type="NCBI Taxonomy" id="2740163"/>
    <lineage>
        <taxon>Bacteria</taxon>
        <taxon>Pseudomonadati</taxon>
        <taxon>Thermodesulfobacteriota</taxon>
        <taxon>Desulfobulbia</taxon>
        <taxon>Desulfobulbales</taxon>
        <taxon>Desulfocapsaceae</taxon>
        <taxon>Desulfofustis</taxon>
    </lineage>
</organism>
<evidence type="ECO:0000256" key="10">
    <source>
        <dbReference type="SAM" id="Phobius"/>
    </source>
</evidence>
<dbReference type="PROSITE" id="PS50109">
    <property type="entry name" value="HIS_KIN"/>
    <property type="match status" value="1"/>
</dbReference>
<dbReference type="InterPro" id="IPR035965">
    <property type="entry name" value="PAS-like_dom_sf"/>
</dbReference>
<dbReference type="Pfam" id="PF00512">
    <property type="entry name" value="HisKA"/>
    <property type="match status" value="1"/>
</dbReference>
<dbReference type="PANTHER" id="PTHR43065">
    <property type="entry name" value="SENSOR HISTIDINE KINASE"/>
    <property type="match status" value="1"/>
</dbReference>
<feature type="transmembrane region" description="Helical" evidence="10">
    <location>
        <begin position="214"/>
        <end position="236"/>
    </location>
</feature>
<dbReference type="Gene3D" id="3.30.565.10">
    <property type="entry name" value="Histidine kinase-like ATPase, C-terminal domain"/>
    <property type="match status" value="1"/>
</dbReference>
<keyword evidence="3" id="KW-0597">Phosphoprotein</keyword>
<evidence type="ECO:0000259" key="11">
    <source>
        <dbReference type="PROSITE" id="PS50109"/>
    </source>
</evidence>
<feature type="domain" description="Histidine kinase" evidence="11">
    <location>
        <begin position="591"/>
        <end position="802"/>
    </location>
</feature>
<keyword evidence="9" id="KW-0175">Coiled coil</keyword>
<feature type="coiled-coil region" evidence="9">
    <location>
        <begin position="280"/>
        <end position="307"/>
    </location>
</feature>
<dbReference type="Gene3D" id="1.10.287.130">
    <property type="match status" value="1"/>
</dbReference>
<dbReference type="InterPro" id="IPR005467">
    <property type="entry name" value="His_kinase_dom"/>
</dbReference>
<dbReference type="Gene3D" id="3.30.450.20">
    <property type="entry name" value="PAS domain"/>
    <property type="match status" value="1"/>
</dbReference>
<dbReference type="PANTHER" id="PTHR43065:SF10">
    <property type="entry name" value="PEROXIDE STRESS-ACTIVATED HISTIDINE KINASE MAK3"/>
    <property type="match status" value="1"/>
</dbReference>
<dbReference type="InterPro" id="IPR003594">
    <property type="entry name" value="HATPase_dom"/>
</dbReference>
<keyword evidence="7" id="KW-0067">ATP-binding</keyword>
<dbReference type="Pfam" id="PF02518">
    <property type="entry name" value="HATPase_c"/>
    <property type="match status" value="1"/>
</dbReference>
<dbReference type="Proteomes" id="UP000830055">
    <property type="component" value="Chromosome"/>
</dbReference>
<dbReference type="Pfam" id="PF11845">
    <property type="entry name" value="Tll0287-like"/>
    <property type="match status" value="1"/>
</dbReference>
<dbReference type="InterPro" id="IPR004358">
    <property type="entry name" value="Sig_transdc_His_kin-like_C"/>
</dbReference>
<dbReference type="EMBL" id="AP025516">
    <property type="protein sequence ID" value="BDD88756.1"/>
    <property type="molecule type" value="Genomic_DNA"/>
</dbReference>
<sequence>MHIPKPYNLQTKFVIGLFLAAFVLGSVFSAGSYFHLRSILEGEVENKALLFFTHLEGVQQYVRKTLRPAMYERFPTSFIIEAMSSSYISRQIMSPSAARDDGGLFRRVAIDARNPEYEANQLEQHLINYFREDPSRTVWQGYETLNGDRHYIMARPVRFEQSCLYCHGKPEEAPPDLLKLYGMRGFGKELDSIGGLDIVATSVERSIGRVRQSLLAYFAFFAVGVLLFFFATNVLFRFLVVKNLRRVSDVFRKHATDSESTALLLQFEKKDEIDDLVGGIEEMSEHLFEARRQLQNYAENLRRMVEERTAALSRETLARRADVQLFVSLLQDMSKSRSRSELWHRALPQICLRFGARRIAYICTMASQDAYVWPEDADFPEQPERFVEILTGGISVRLGATVFVPVGSSAGNAEGLLCLDWPTEAEAAEHELNVLQALGRQLGITAENISALDGLARQMNILETIVEGISDPLALMDSGCSVLTVNQAAKKLTIELTAGMRTDGNILAPFFDLSSDQCPLQDAILRGTADLREVCLPNGRSFSISLYPVRDQSGKVSQVVVSLRETTMERRLQLQMLQTEKMATVGKLTAGLAHEINNPLGVIRCYTGLLRQAINDPQQIGDLDIIERHTRQAQRVLSDLLNFARPKAAGSGVADAGQVAQSVSEVFSVQATKKGVRISIQHPQEPLLVHLGVGELEQILSNLIINALDAVAENEGVIGLSVSAGEGATVAIEVADNGPGVPTGDVPQLFDPFFTTKDIGAGTGLGLTIVYGIVSDVGGRIEIGRSTYLGGARFTIILPEADRTSRDA</sequence>
<dbReference type="EC" id="2.7.13.3" evidence="2"/>
<dbReference type="InterPro" id="IPR036097">
    <property type="entry name" value="HisK_dim/P_sf"/>
</dbReference>
<dbReference type="CDD" id="cd00082">
    <property type="entry name" value="HisKA"/>
    <property type="match status" value="1"/>
</dbReference>
<evidence type="ECO:0000256" key="5">
    <source>
        <dbReference type="ARBA" id="ARBA00022741"/>
    </source>
</evidence>
<name>A0ABN6M7C0_9BACT</name>
<reference evidence="12 13" key="1">
    <citation type="submission" date="2022-01" db="EMBL/GenBank/DDBJ databases">
        <title>Desulfofustis limnae sp. nov., a novel mesophilic sulfate-reducing bacterium isolated from marsh soil.</title>
        <authorList>
            <person name="Watanabe M."/>
            <person name="Takahashi A."/>
            <person name="Kojima H."/>
            <person name="Fukui M."/>
        </authorList>
    </citation>
    <scope>NUCLEOTIDE SEQUENCE [LARGE SCALE GENOMIC DNA]</scope>
    <source>
        <strain evidence="12 13">PPLL</strain>
    </source>
</reference>
<evidence type="ECO:0000256" key="1">
    <source>
        <dbReference type="ARBA" id="ARBA00000085"/>
    </source>
</evidence>
<keyword evidence="10" id="KW-0812">Transmembrane</keyword>
<accession>A0ABN6M7C0</accession>
<keyword evidence="6 12" id="KW-0418">Kinase</keyword>
<dbReference type="InterPro" id="IPR036890">
    <property type="entry name" value="HATPase_C_sf"/>
</dbReference>
<dbReference type="GO" id="GO:0016301">
    <property type="term" value="F:kinase activity"/>
    <property type="evidence" value="ECO:0007669"/>
    <property type="project" value="UniProtKB-KW"/>
</dbReference>
<evidence type="ECO:0000313" key="13">
    <source>
        <dbReference type="Proteomes" id="UP000830055"/>
    </source>
</evidence>
<dbReference type="PRINTS" id="PR00344">
    <property type="entry name" value="BCTRLSENSOR"/>
</dbReference>
<dbReference type="SUPFAM" id="SSF55785">
    <property type="entry name" value="PYP-like sensor domain (PAS domain)"/>
    <property type="match status" value="1"/>
</dbReference>
<dbReference type="SUPFAM" id="SSF47384">
    <property type="entry name" value="Homodimeric domain of signal transducing histidine kinase"/>
    <property type="match status" value="1"/>
</dbReference>
<evidence type="ECO:0000256" key="2">
    <source>
        <dbReference type="ARBA" id="ARBA00012438"/>
    </source>
</evidence>
<dbReference type="SUPFAM" id="SSF55874">
    <property type="entry name" value="ATPase domain of HSP90 chaperone/DNA topoisomerase II/histidine kinase"/>
    <property type="match status" value="1"/>
</dbReference>
<evidence type="ECO:0000256" key="3">
    <source>
        <dbReference type="ARBA" id="ARBA00022553"/>
    </source>
</evidence>
<dbReference type="SMART" id="SM00387">
    <property type="entry name" value="HATPase_c"/>
    <property type="match status" value="1"/>
</dbReference>
<keyword evidence="13" id="KW-1185">Reference proteome</keyword>
<keyword evidence="10" id="KW-1133">Transmembrane helix</keyword>